<organism evidence="2 3">
    <name type="scientific">Streptomyces misionensis</name>
    <dbReference type="NCBI Taxonomy" id="67331"/>
    <lineage>
        <taxon>Bacteria</taxon>
        <taxon>Bacillati</taxon>
        <taxon>Actinomycetota</taxon>
        <taxon>Actinomycetes</taxon>
        <taxon>Kitasatosporales</taxon>
        <taxon>Streptomycetaceae</taxon>
        <taxon>Streptomyces</taxon>
    </lineage>
</organism>
<accession>A0A5C6JXW3</accession>
<dbReference type="Proteomes" id="UP000320481">
    <property type="component" value="Unassembled WGS sequence"/>
</dbReference>
<dbReference type="SUPFAM" id="SSF54106">
    <property type="entry name" value="LysM domain"/>
    <property type="match status" value="1"/>
</dbReference>
<dbReference type="Pfam" id="PF01476">
    <property type="entry name" value="LysM"/>
    <property type="match status" value="1"/>
</dbReference>
<evidence type="ECO:0000259" key="1">
    <source>
        <dbReference type="PROSITE" id="PS51782"/>
    </source>
</evidence>
<feature type="non-terminal residue" evidence="2">
    <location>
        <position position="1"/>
    </location>
</feature>
<proteinExistence type="predicted"/>
<comment type="caution">
    <text evidence="2">The sequence shown here is derived from an EMBL/GenBank/DDBJ whole genome shotgun (WGS) entry which is preliminary data.</text>
</comment>
<dbReference type="AlphaFoldDB" id="A0A5C6JXW3"/>
<dbReference type="CDD" id="cd00118">
    <property type="entry name" value="LysM"/>
    <property type="match status" value="1"/>
</dbReference>
<keyword evidence="3" id="KW-1185">Reference proteome</keyword>
<name>A0A5C6JXW3_9ACTN</name>
<dbReference type="InterPro" id="IPR018392">
    <property type="entry name" value="LysM"/>
</dbReference>
<evidence type="ECO:0000313" key="3">
    <source>
        <dbReference type="Proteomes" id="UP000320481"/>
    </source>
</evidence>
<dbReference type="PROSITE" id="PS51782">
    <property type="entry name" value="LYSM"/>
    <property type="match status" value="1"/>
</dbReference>
<evidence type="ECO:0000313" key="2">
    <source>
        <dbReference type="EMBL" id="TWV53686.1"/>
    </source>
</evidence>
<feature type="domain" description="LysM" evidence="1">
    <location>
        <begin position="8"/>
        <end position="55"/>
    </location>
</feature>
<protein>
    <submittedName>
        <fullName evidence="2">LysM peptidoglycan-binding domain-containing protein</fullName>
    </submittedName>
</protein>
<dbReference type="Gene3D" id="3.10.350.10">
    <property type="entry name" value="LysM domain"/>
    <property type="match status" value="1"/>
</dbReference>
<sequence>GKQTGTRPSYTVRPGDTLSGIARAHGRSWEALYRRNKTVIGDDPDRITPGRRLVLD</sequence>
<dbReference type="EMBL" id="VOGW01000051">
    <property type="protein sequence ID" value="TWV53686.1"/>
    <property type="molecule type" value="Genomic_DNA"/>
</dbReference>
<reference evidence="2" key="1">
    <citation type="journal article" date="2019" name="Microbiol. Resour. Announc.">
        <title>Draft Genomic Sequences of Streptomyces misionensis and Streptomyces albidoflavus, bacteria applied for phytopathogen biocontrol.</title>
        <authorList>
            <person name="Pylro V."/>
            <person name="Dias A."/>
            <person name="Andreote F."/>
            <person name="Varani A."/>
            <person name="Andreote C."/>
            <person name="Bernardo E."/>
            <person name="Martins T."/>
        </authorList>
    </citation>
    <scope>NUCLEOTIDE SEQUENCE [LARGE SCALE GENOMIC DNA]</scope>
    <source>
        <strain evidence="2">66</strain>
    </source>
</reference>
<dbReference type="SMART" id="SM00257">
    <property type="entry name" value="LysM"/>
    <property type="match status" value="1"/>
</dbReference>
<gene>
    <name evidence="2" type="ORF">FRZ03_09230</name>
</gene>
<dbReference type="InterPro" id="IPR036779">
    <property type="entry name" value="LysM_dom_sf"/>
</dbReference>